<keyword evidence="4" id="KW-1185">Reference proteome</keyword>
<feature type="region of interest" description="Disordered" evidence="1">
    <location>
        <begin position="20"/>
        <end position="188"/>
    </location>
</feature>
<dbReference type="Ensembl" id="ENSSLUT00000054123.1">
    <property type="protein sequence ID" value="ENSSLUP00000052581.1"/>
    <property type="gene ID" value="ENSSLUG00000022852.1"/>
</dbReference>
<sequence>MKVAVIFVLLFATVLCRPARKVSVSSSESSEEAARRPAAPALRKQVAELPQNRAAPVQNIVAEAAPAAASSDESPEGSDEDEQAAAEAPIAITSDSTDTTSSPDTATVNSEDDDDDDDDDAEESETDEDESSDSSESGEASTPAPATDTPVVVTEEPVAATTPEPIVPTIVTDADAGRGDSLGGYPSDYKSIVYVEDKSYQKVPSPYKSYEFIGTGKKMAYDMTEGNEVEKSLTVYKALQVHSDLMEEDTSTPEVESQGLDASSGTSQDQELSPRQASLPEEEESASTSDATTSESSSAPEQEEEEESASTGSDSASDSASASQETEDEESQSSEEATATPGAADSESDESTESDSDEEGAGPDTTTDMPVVITAK</sequence>
<dbReference type="GO" id="GO:0001503">
    <property type="term" value="P:ossification"/>
    <property type="evidence" value="ECO:0007669"/>
    <property type="project" value="InterPro"/>
</dbReference>
<feature type="compositionally biased region" description="Low complexity" evidence="1">
    <location>
        <begin position="309"/>
        <end position="324"/>
    </location>
</feature>
<feature type="compositionally biased region" description="Low complexity" evidence="1">
    <location>
        <begin position="62"/>
        <end position="72"/>
    </location>
</feature>
<dbReference type="AlphaFoldDB" id="A0A8D0DE33"/>
<dbReference type="PANTHER" id="PTHR10607">
    <property type="entry name" value="OSTEOPONTIN"/>
    <property type="match status" value="1"/>
</dbReference>
<protein>
    <submittedName>
        <fullName evidence="3">Secreted phosphoprotein 1</fullName>
    </submittedName>
</protein>
<evidence type="ECO:0000313" key="3">
    <source>
        <dbReference type="Ensembl" id="ENSSLUP00000052581.1"/>
    </source>
</evidence>
<proteinExistence type="predicted"/>
<feature type="compositionally biased region" description="Acidic residues" evidence="1">
    <location>
        <begin position="73"/>
        <end position="84"/>
    </location>
</feature>
<dbReference type="InterPro" id="IPR002038">
    <property type="entry name" value="Osteopontin"/>
</dbReference>
<organism evidence="3 4">
    <name type="scientific">Sander lucioperca</name>
    <name type="common">Pike-perch</name>
    <name type="synonym">Perca lucioperca</name>
    <dbReference type="NCBI Taxonomy" id="283035"/>
    <lineage>
        <taxon>Eukaryota</taxon>
        <taxon>Metazoa</taxon>
        <taxon>Chordata</taxon>
        <taxon>Craniata</taxon>
        <taxon>Vertebrata</taxon>
        <taxon>Euteleostomi</taxon>
        <taxon>Actinopterygii</taxon>
        <taxon>Neopterygii</taxon>
        <taxon>Teleostei</taxon>
        <taxon>Neoteleostei</taxon>
        <taxon>Acanthomorphata</taxon>
        <taxon>Eupercaria</taxon>
        <taxon>Perciformes</taxon>
        <taxon>Percoidei</taxon>
        <taxon>Percidae</taxon>
        <taxon>Luciopercinae</taxon>
        <taxon>Sander</taxon>
    </lineage>
</organism>
<gene>
    <name evidence="3" type="primary">spp1</name>
</gene>
<evidence type="ECO:0000256" key="1">
    <source>
        <dbReference type="SAM" id="MobiDB-lite"/>
    </source>
</evidence>
<feature type="compositionally biased region" description="Low complexity" evidence="1">
    <location>
        <begin position="134"/>
        <end position="172"/>
    </location>
</feature>
<dbReference type="GO" id="GO:0007155">
    <property type="term" value="P:cell adhesion"/>
    <property type="evidence" value="ECO:0007669"/>
    <property type="project" value="InterPro"/>
</dbReference>
<dbReference type="RefSeq" id="XP_031133459.1">
    <property type="nucleotide sequence ID" value="XM_031277599.2"/>
</dbReference>
<feature type="compositionally biased region" description="Polar residues" evidence="1">
    <location>
        <begin position="252"/>
        <end position="276"/>
    </location>
</feature>
<feature type="region of interest" description="Disordered" evidence="1">
    <location>
        <begin position="244"/>
        <end position="376"/>
    </location>
</feature>
<dbReference type="GeneID" id="116034846"/>
<reference evidence="3" key="1">
    <citation type="submission" date="2025-08" db="UniProtKB">
        <authorList>
            <consortium name="Ensembl"/>
        </authorList>
    </citation>
    <scope>IDENTIFICATION</scope>
</reference>
<feature type="compositionally biased region" description="Low complexity" evidence="1">
    <location>
        <begin position="89"/>
        <end position="107"/>
    </location>
</feature>
<dbReference type="GeneTree" id="ENSGT00400000024390"/>
<feature type="compositionally biased region" description="Acidic residues" evidence="1">
    <location>
        <begin position="346"/>
        <end position="361"/>
    </location>
</feature>
<reference evidence="3" key="2">
    <citation type="submission" date="2025-09" db="UniProtKB">
        <authorList>
            <consortium name="Ensembl"/>
        </authorList>
    </citation>
    <scope>IDENTIFICATION</scope>
</reference>
<keyword evidence="2" id="KW-0732">Signal</keyword>
<name>A0A8D0DE33_SANLU</name>
<feature type="compositionally biased region" description="Acidic residues" evidence="1">
    <location>
        <begin position="110"/>
        <end position="133"/>
    </location>
</feature>
<dbReference type="PANTHER" id="PTHR10607:SF1">
    <property type="entry name" value="OSTEOPONTIN"/>
    <property type="match status" value="1"/>
</dbReference>
<feature type="chain" id="PRO_5034086733" evidence="2">
    <location>
        <begin position="17"/>
        <end position="376"/>
    </location>
</feature>
<feature type="compositionally biased region" description="Low complexity" evidence="1">
    <location>
        <begin position="286"/>
        <end position="300"/>
    </location>
</feature>
<accession>A0A8D0DE33</accession>
<evidence type="ECO:0000256" key="2">
    <source>
        <dbReference type="SAM" id="SignalP"/>
    </source>
</evidence>
<evidence type="ECO:0000313" key="4">
    <source>
        <dbReference type="Proteomes" id="UP000694568"/>
    </source>
</evidence>
<feature type="signal peptide" evidence="2">
    <location>
        <begin position="1"/>
        <end position="16"/>
    </location>
</feature>
<dbReference type="Proteomes" id="UP000694568">
    <property type="component" value="Unplaced"/>
</dbReference>